<organism evidence="3 4">
    <name type="scientific">Actinophytocola gossypii</name>
    <dbReference type="NCBI Taxonomy" id="2812003"/>
    <lineage>
        <taxon>Bacteria</taxon>
        <taxon>Bacillati</taxon>
        <taxon>Actinomycetota</taxon>
        <taxon>Actinomycetes</taxon>
        <taxon>Pseudonocardiales</taxon>
        <taxon>Pseudonocardiaceae</taxon>
    </lineage>
</organism>
<feature type="chain" id="PRO_5045052609" description="Lipoprotein" evidence="2">
    <location>
        <begin position="21"/>
        <end position="182"/>
    </location>
</feature>
<evidence type="ECO:0000313" key="4">
    <source>
        <dbReference type="Proteomes" id="UP001156441"/>
    </source>
</evidence>
<evidence type="ECO:0008006" key="5">
    <source>
        <dbReference type="Google" id="ProtNLM"/>
    </source>
</evidence>
<keyword evidence="4" id="KW-1185">Reference proteome</keyword>
<dbReference type="Proteomes" id="UP001156441">
    <property type="component" value="Unassembled WGS sequence"/>
</dbReference>
<feature type="region of interest" description="Disordered" evidence="1">
    <location>
        <begin position="135"/>
        <end position="158"/>
    </location>
</feature>
<accession>A0ABT2J350</accession>
<feature type="region of interest" description="Disordered" evidence="1">
    <location>
        <begin position="22"/>
        <end position="49"/>
    </location>
</feature>
<comment type="caution">
    <text evidence="3">The sequence shown here is derived from an EMBL/GenBank/DDBJ whole genome shotgun (WGS) entry which is preliminary data.</text>
</comment>
<feature type="compositionally biased region" description="Polar residues" evidence="1">
    <location>
        <begin position="38"/>
        <end position="49"/>
    </location>
</feature>
<evidence type="ECO:0000256" key="2">
    <source>
        <dbReference type="SAM" id="SignalP"/>
    </source>
</evidence>
<keyword evidence="2" id="KW-0732">Signal</keyword>
<evidence type="ECO:0000313" key="3">
    <source>
        <dbReference type="EMBL" id="MCT2582283.1"/>
    </source>
</evidence>
<feature type="signal peptide" evidence="2">
    <location>
        <begin position="1"/>
        <end position="20"/>
    </location>
</feature>
<feature type="compositionally biased region" description="Basic and acidic residues" evidence="1">
    <location>
        <begin position="82"/>
        <end position="106"/>
    </location>
</feature>
<feature type="region of interest" description="Disordered" evidence="1">
    <location>
        <begin position="67"/>
        <end position="122"/>
    </location>
</feature>
<feature type="compositionally biased region" description="Low complexity" evidence="1">
    <location>
        <begin position="22"/>
        <end position="37"/>
    </location>
</feature>
<dbReference type="RefSeq" id="WP_260189630.1">
    <property type="nucleotide sequence ID" value="NZ_JAFFZE010000004.1"/>
</dbReference>
<dbReference type="PROSITE" id="PS51257">
    <property type="entry name" value="PROKAR_LIPOPROTEIN"/>
    <property type="match status" value="1"/>
</dbReference>
<evidence type="ECO:0000256" key="1">
    <source>
        <dbReference type="SAM" id="MobiDB-lite"/>
    </source>
</evidence>
<sequence>MKRILAGLCLLAAVATGGCASTGDGADDVASADGTSTETTARSEQHTANMSEEEKALAFAKCMRNNGVPDFEDPGPGGGMKIEGERSRDDAGKAEAMKKATEKCREYSPAGSGGSGPSEKEIEQLRKFAKCMRENGLPDFPDPRADGQIGMKTNSGIDPASEEFKAAEQKCVQFQTRPGGGR</sequence>
<protein>
    <recommendedName>
        <fullName evidence="5">Lipoprotein</fullName>
    </recommendedName>
</protein>
<gene>
    <name evidence="3" type="ORF">JT362_03975</name>
</gene>
<dbReference type="EMBL" id="JAFFZE010000004">
    <property type="protein sequence ID" value="MCT2582283.1"/>
    <property type="molecule type" value="Genomic_DNA"/>
</dbReference>
<reference evidence="3 4" key="1">
    <citation type="submission" date="2021-02" db="EMBL/GenBank/DDBJ databases">
        <title>Actinophytocola xerophila sp. nov., isolated from soil of cotton cropping field.</title>
        <authorList>
            <person name="Huang R."/>
            <person name="Chen X."/>
            <person name="Ge X."/>
            <person name="Liu W."/>
        </authorList>
    </citation>
    <scope>NUCLEOTIDE SEQUENCE [LARGE SCALE GENOMIC DNA]</scope>
    <source>
        <strain evidence="3 4">S1-96</strain>
    </source>
</reference>
<proteinExistence type="predicted"/>
<name>A0ABT2J350_9PSEU</name>